<accession>A0AAP0RDC6</accession>
<dbReference type="Proteomes" id="UP001415857">
    <property type="component" value="Unassembled WGS sequence"/>
</dbReference>
<proteinExistence type="predicted"/>
<dbReference type="AlphaFoldDB" id="A0AAP0RDC6"/>
<gene>
    <name evidence="1" type="ORF">L1049_023011</name>
</gene>
<evidence type="ECO:0000313" key="1">
    <source>
        <dbReference type="EMBL" id="KAK9275742.1"/>
    </source>
</evidence>
<name>A0AAP0RDC6_LIQFO</name>
<reference evidence="1 2" key="1">
    <citation type="journal article" date="2024" name="Plant J.">
        <title>Genome sequences and population genomics reveal climatic adaptation and genomic divergence between two closely related sweetgum species.</title>
        <authorList>
            <person name="Xu W.Q."/>
            <person name="Ren C.Q."/>
            <person name="Zhang X.Y."/>
            <person name="Comes H.P."/>
            <person name="Liu X.H."/>
            <person name="Li Y.G."/>
            <person name="Kettle C.J."/>
            <person name="Jalonen R."/>
            <person name="Gaisberger H."/>
            <person name="Ma Y.Z."/>
            <person name="Qiu Y.X."/>
        </authorList>
    </citation>
    <scope>NUCLEOTIDE SEQUENCE [LARGE SCALE GENOMIC DNA]</scope>
    <source>
        <strain evidence="1">Hangzhou</strain>
    </source>
</reference>
<keyword evidence="2" id="KW-1185">Reference proteome</keyword>
<evidence type="ECO:0000313" key="2">
    <source>
        <dbReference type="Proteomes" id="UP001415857"/>
    </source>
</evidence>
<organism evidence="1 2">
    <name type="scientific">Liquidambar formosana</name>
    <name type="common">Formosan gum</name>
    <dbReference type="NCBI Taxonomy" id="63359"/>
    <lineage>
        <taxon>Eukaryota</taxon>
        <taxon>Viridiplantae</taxon>
        <taxon>Streptophyta</taxon>
        <taxon>Embryophyta</taxon>
        <taxon>Tracheophyta</taxon>
        <taxon>Spermatophyta</taxon>
        <taxon>Magnoliopsida</taxon>
        <taxon>eudicotyledons</taxon>
        <taxon>Gunneridae</taxon>
        <taxon>Pentapetalae</taxon>
        <taxon>Saxifragales</taxon>
        <taxon>Altingiaceae</taxon>
        <taxon>Liquidambar</taxon>
    </lineage>
</organism>
<sequence>MASHTVHAKRNYWARRTASAHASVVKTDGKILDYGRRMLVKDIMMNLSSPVRPVTPLGGSSSPSSVDSENVRGIKRIKVIITKQQLEELLSRKLSGEEMLSRVEEVAQDGVGSLTRWRPMLETIPEGSE</sequence>
<dbReference type="EMBL" id="JBBPBK010000011">
    <property type="protein sequence ID" value="KAK9275742.1"/>
    <property type="molecule type" value="Genomic_DNA"/>
</dbReference>
<comment type="caution">
    <text evidence="1">The sequence shown here is derived from an EMBL/GenBank/DDBJ whole genome shotgun (WGS) entry which is preliminary data.</text>
</comment>
<protein>
    <submittedName>
        <fullName evidence="1">Uncharacterized protein</fullName>
    </submittedName>
</protein>